<proteinExistence type="predicted"/>
<dbReference type="RefSeq" id="WP_212541908.1">
    <property type="nucleotide sequence ID" value="NZ_FZPA01000005.1"/>
</dbReference>
<dbReference type="AlphaFoldDB" id="A0A239HCF3"/>
<sequence>MITLEIATRIANGVLAEGARRGFAPLCAVVLDAGGHILCLVRDERASIHRPQIAMAKASGCIGLGVGGRTLAGMAKERPTFIGALSDIFPNGCVAAPGGVLIRDAGGKLLGAVGVTGDQSDNDEACAKAAIERAGLIADTGD</sequence>
<accession>A0A239HCF3</accession>
<dbReference type="SUPFAM" id="SSF143744">
    <property type="entry name" value="GlcG-like"/>
    <property type="match status" value="1"/>
</dbReference>
<evidence type="ECO:0000313" key="1">
    <source>
        <dbReference type="EMBL" id="SNS78841.1"/>
    </source>
</evidence>
<dbReference type="InterPro" id="IPR052517">
    <property type="entry name" value="GlcG_carb_metab_protein"/>
</dbReference>
<dbReference type="PANTHER" id="PTHR34309:SF10">
    <property type="entry name" value="SLR1406 PROTEIN"/>
    <property type="match status" value="1"/>
</dbReference>
<dbReference type="Gene3D" id="3.30.450.150">
    <property type="entry name" value="Haem-degrading domain"/>
    <property type="match status" value="1"/>
</dbReference>
<dbReference type="InterPro" id="IPR005624">
    <property type="entry name" value="PduO/GlcC-like"/>
</dbReference>
<protein>
    <submittedName>
        <fullName evidence="1">Uncharacterized conserved protein GlcG, DUF336 family</fullName>
    </submittedName>
</protein>
<dbReference type="EMBL" id="FZPA01000005">
    <property type="protein sequence ID" value="SNS78841.1"/>
    <property type="molecule type" value="Genomic_DNA"/>
</dbReference>
<dbReference type="InterPro" id="IPR038084">
    <property type="entry name" value="PduO/GlcC-like_sf"/>
</dbReference>
<dbReference type="Pfam" id="PF03928">
    <property type="entry name" value="HbpS-like"/>
    <property type="match status" value="1"/>
</dbReference>
<keyword evidence="2" id="KW-1185">Reference proteome</keyword>
<organism evidence="1 2">
    <name type="scientific">Sphingopyxis indica</name>
    <dbReference type="NCBI Taxonomy" id="436663"/>
    <lineage>
        <taxon>Bacteria</taxon>
        <taxon>Pseudomonadati</taxon>
        <taxon>Pseudomonadota</taxon>
        <taxon>Alphaproteobacteria</taxon>
        <taxon>Sphingomonadales</taxon>
        <taxon>Sphingomonadaceae</taxon>
        <taxon>Sphingopyxis</taxon>
    </lineage>
</organism>
<evidence type="ECO:0000313" key="2">
    <source>
        <dbReference type="Proteomes" id="UP000198339"/>
    </source>
</evidence>
<reference evidence="1 2" key="1">
    <citation type="submission" date="2017-06" db="EMBL/GenBank/DDBJ databases">
        <authorList>
            <person name="Kim H.J."/>
            <person name="Triplett B.A."/>
        </authorList>
    </citation>
    <scope>NUCLEOTIDE SEQUENCE [LARGE SCALE GENOMIC DNA]</scope>
    <source>
        <strain evidence="1 2">DS15</strain>
    </source>
</reference>
<dbReference type="Proteomes" id="UP000198339">
    <property type="component" value="Unassembled WGS sequence"/>
</dbReference>
<dbReference type="PANTHER" id="PTHR34309">
    <property type="entry name" value="SLR1406 PROTEIN"/>
    <property type="match status" value="1"/>
</dbReference>
<name>A0A239HCF3_9SPHN</name>
<gene>
    <name evidence="1" type="ORF">SAMN06295955_10579</name>
</gene>